<comment type="caution">
    <text evidence="4">The sequence shown here is derived from an EMBL/GenBank/DDBJ whole genome shotgun (WGS) entry which is preliminary data.</text>
</comment>
<evidence type="ECO:0000256" key="1">
    <source>
        <dbReference type="ARBA" id="ARBA00006432"/>
    </source>
</evidence>
<dbReference type="EMBL" id="BMWP01000009">
    <property type="protein sequence ID" value="GGW32162.1"/>
    <property type="molecule type" value="Genomic_DNA"/>
</dbReference>
<evidence type="ECO:0000256" key="2">
    <source>
        <dbReference type="ARBA" id="ARBA00022598"/>
    </source>
</evidence>
<evidence type="ECO:0000259" key="3">
    <source>
        <dbReference type="Pfam" id="PF00501"/>
    </source>
</evidence>
<evidence type="ECO:0000313" key="5">
    <source>
        <dbReference type="Proteomes" id="UP000634668"/>
    </source>
</evidence>
<dbReference type="RefSeq" id="WP_026812646.1">
    <property type="nucleotide sequence ID" value="NZ_BMWP01000009.1"/>
</dbReference>
<dbReference type="PANTHER" id="PTHR43201">
    <property type="entry name" value="ACYL-COA SYNTHETASE"/>
    <property type="match status" value="1"/>
</dbReference>
<protein>
    <submittedName>
        <fullName evidence="4">O-succinylbenzoic acid--CoA ligase</fullName>
    </submittedName>
</protein>
<organism evidence="4 5">
    <name type="scientific">Arenibacter certesii</name>
    <dbReference type="NCBI Taxonomy" id="228955"/>
    <lineage>
        <taxon>Bacteria</taxon>
        <taxon>Pseudomonadati</taxon>
        <taxon>Bacteroidota</taxon>
        <taxon>Flavobacteriia</taxon>
        <taxon>Flavobacteriales</taxon>
        <taxon>Flavobacteriaceae</taxon>
        <taxon>Arenibacter</taxon>
    </lineage>
</organism>
<evidence type="ECO:0000313" key="4">
    <source>
        <dbReference type="EMBL" id="GGW32162.1"/>
    </source>
</evidence>
<dbReference type="Proteomes" id="UP000634668">
    <property type="component" value="Unassembled WGS sequence"/>
</dbReference>
<reference evidence="4" key="1">
    <citation type="journal article" date="2014" name="Int. J. Syst. Evol. Microbiol.">
        <title>Complete genome sequence of Corynebacterium casei LMG S-19264T (=DSM 44701T), isolated from a smear-ripened cheese.</title>
        <authorList>
            <consortium name="US DOE Joint Genome Institute (JGI-PGF)"/>
            <person name="Walter F."/>
            <person name="Albersmeier A."/>
            <person name="Kalinowski J."/>
            <person name="Ruckert C."/>
        </authorList>
    </citation>
    <scope>NUCLEOTIDE SEQUENCE</scope>
    <source>
        <strain evidence="4">KCTC 12113</strain>
    </source>
</reference>
<gene>
    <name evidence="4" type="primary">menE</name>
    <name evidence="4" type="ORF">GCM10007383_16510</name>
</gene>
<reference evidence="4" key="2">
    <citation type="submission" date="2020-09" db="EMBL/GenBank/DDBJ databases">
        <authorList>
            <person name="Sun Q."/>
            <person name="Kim S."/>
        </authorList>
    </citation>
    <scope>NUCLEOTIDE SEQUENCE</scope>
    <source>
        <strain evidence="4">KCTC 12113</strain>
    </source>
</reference>
<dbReference type="GO" id="GO:0006631">
    <property type="term" value="P:fatty acid metabolic process"/>
    <property type="evidence" value="ECO:0007669"/>
    <property type="project" value="TreeGrafter"/>
</dbReference>
<dbReference type="Pfam" id="PF00501">
    <property type="entry name" value="AMP-binding"/>
    <property type="match status" value="1"/>
</dbReference>
<name>A0A918IU30_9FLAO</name>
<dbReference type="Gene3D" id="3.40.50.12780">
    <property type="entry name" value="N-terminal domain of ligase-like"/>
    <property type="match status" value="1"/>
</dbReference>
<keyword evidence="2 4" id="KW-0436">Ligase</keyword>
<dbReference type="SUPFAM" id="SSF56801">
    <property type="entry name" value="Acetyl-CoA synthetase-like"/>
    <property type="match status" value="1"/>
</dbReference>
<dbReference type="InterPro" id="IPR000873">
    <property type="entry name" value="AMP-dep_synth/lig_dom"/>
</dbReference>
<keyword evidence="5" id="KW-1185">Reference proteome</keyword>
<dbReference type="AlphaFoldDB" id="A0A918IU30"/>
<comment type="similarity">
    <text evidence="1">Belongs to the ATP-dependent AMP-binding enzyme family.</text>
</comment>
<sequence>MELTYKFIHPKFKFNGNHYDYQELLELAYSLVKEGEDYEMAIGDFLLDWLDGSKTVHVSTSGSTGVPKIIPLQKNHMVNSALATGEFFKMKAGTKALHCLPTSFIAGKMMLVRAIVLGWDLQCVVPNSHPMDLAKGYYDFVAMVPLQVENSLTSIDQIDTLIVGGAPMSGKLISKMASISTVVFETYGMTETITHIAAKRINVAQENNIHNESSLNFNALPEVAFSKDHRGCLVIEAPHISDVVVVTNDLVNLISNTEFEWLGRYDNVINSGGLKLIPEQIETQLATIVTNRFFVTGITDATLGQKLILVVEGQVDSSSLLKDIKSMNSLNKYQIPKEIYTLPKLIETGSGKVNRAESLRALGLN</sequence>
<dbReference type="Gene3D" id="3.30.300.30">
    <property type="match status" value="1"/>
</dbReference>
<dbReference type="GO" id="GO:0031956">
    <property type="term" value="F:medium-chain fatty acid-CoA ligase activity"/>
    <property type="evidence" value="ECO:0007669"/>
    <property type="project" value="TreeGrafter"/>
</dbReference>
<feature type="domain" description="AMP-dependent synthetase/ligase" evidence="3">
    <location>
        <begin position="60"/>
        <end position="198"/>
    </location>
</feature>
<accession>A0A918IU30</accession>
<proteinExistence type="inferred from homology"/>
<dbReference type="InterPro" id="IPR045851">
    <property type="entry name" value="AMP-bd_C_sf"/>
</dbReference>
<dbReference type="InterPro" id="IPR042099">
    <property type="entry name" value="ANL_N_sf"/>
</dbReference>
<dbReference type="PANTHER" id="PTHR43201:SF5">
    <property type="entry name" value="MEDIUM-CHAIN ACYL-COA LIGASE ACSF2, MITOCHONDRIAL"/>
    <property type="match status" value="1"/>
</dbReference>